<protein>
    <submittedName>
        <fullName evidence="6">Putative SUMO1/Ulp2</fullName>
    </submittedName>
</protein>
<dbReference type="InterPro" id="IPR003653">
    <property type="entry name" value="Peptidase_C48_C"/>
</dbReference>
<name>A0A1X0P4T1_9TRYP</name>
<proteinExistence type="inferred from homology"/>
<evidence type="ECO:0000256" key="2">
    <source>
        <dbReference type="ARBA" id="ARBA00022670"/>
    </source>
</evidence>
<dbReference type="Gene3D" id="3.40.395.10">
    <property type="entry name" value="Adenoviral Proteinase, Chain A"/>
    <property type="match status" value="1"/>
</dbReference>
<evidence type="ECO:0000256" key="3">
    <source>
        <dbReference type="ARBA" id="ARBA00022801"/>
    </source>
</evidence>
<dbReference type="VEuPathDB" id="TriTrypDB:TM35_000041610"/>
<comment type="similarity">
    <text evidence="1">Belongs to the peptidase C48 family.</text>
</comment>
<dbReference type="RefSeq" id="XP_028886013.1">
    <property type="nucleotide sequence ID" value="XM_029022355.1"/>
</dbReference>
<dbReference type="OrthoDB" id="5065855at2759"/>
<reference evidence="6 7" key="1">
    <citation type="submission" date="2017-03" db="EMBL/GenBank/DDBJ databases">
        <title>An alternative strategy for trypanosome survival in the mammalian bloodstream revealed through genome and transcriptome analysis of the ubiquitous bovine parasite Trypanosoma (Megatrypanum) theileri.</title>
        <authorList>
            <person name="Kelly S."/>
            <person name="Ivens A."/>
            <person name="Mott A."/>
            <person name="O'Neill E."/>
            <person name="Emms D."/>
            <person name="Macleod O."/>
            <person name="Voorheis P."/>
            <person name="Matthews J."/>
            <person name="Matthews K."/>
            <person name="Carrington M."/>
        </authorList>
    </citation>
    <scope>NUCLEOTIDE SEQUENCE [LARGE SCALE GENOMIC DNA]</scope>
    <source>
        <strain evidence="6">Edinburgh</strain>
    </source>
</reference>
<accession>A0A1X0P4T1</accession>
<keyword evidence="3" id="KW-0378">Hydrolase</keyword>
<dbReference type="GO" id="GO:0008234">
    <property type="term" value="F:cysteine-type peptidase activity"/>
    <property type="evidence" value="ECO:0007669"/>
    <property type="project" value="UniProtKB-KW"/>
</dbReference>
<evidence type="ECO:0000256" key="1">
    <source>
        <dbReference type="ARBA" id="ARBA00005234"/>
    </source>
</evidence>
<keyword evidence="2" id="KW-0645">Protease</keyword>
<gene>
    <name evidence="6" type="ORF">TM35_000041610</name>
</gene>
<dbReference type="EMBL" id="NBCO01000004">
    <property type="protein sequence ID" value="ORC91947.1"/>
    <property type="molecule type" value="Genomic_DNA"/>
</dbReference>
<keyword evidence="4" id="KW-0788">Thiol protease</keyword>
<dbReference type="InterPro" id="IPR044613">
    <property type="entry name" value="Nep1/2-like"/>
</dbReference>
<sequence>MYAFRDPTLGPLDEIRQARLLVIPIADYDARDGDGDHWSILLLQRKSLEEPFRAFRLDSLNDRNKKCSNSFLSLLRKSKMCKHFIPKSSKLLHDFPSQTNGTDCGCFVCLAALHIAEVVREGFSYDTTFVFPQTWDPVQFRLDLLQEALSTRR</sequence>
<dbReference type="SUPFAM" id="SSF54001">
    <property type="entry name" value="Cysteine proteinases"/>
    <property type="match status" value="1"/>
</dbReference>
<organism evidence="6 7">
    <name type="scientific">Trypanosoma theileri</name>
    <dbReference type="NCBI Taxonomy" id="67003"/>
    <lineage>
        <taxon>Eukaryota</taxon>
        <taxon>Discoba</taxon>
        <taxon>Euglenozoa</taxon>
        <taxon>Kinetoplastea</taxon>
        <taxon>Metakinetoplastina</taxon>
        <taxon>Trypanosomatida</taxon>
        <taxon>Trypanosomatidae</taxon>
        <taxon>Trypanosoma</taxon>
    </lineage>
</organism>
<dbReference type="Proteomes" id="UP000192257">
    <property type="component" value="Unassembled WGS sequence"/>
</dbReference>
<dbReference type="InterPro" id="IPR038765">
    <property type="entry name" value="Papain-like_cys_pep_sf"/>
</dbReference>
<keyword evidence="7" id="KW-1185">Reference proteome</keyword>
<evidence type="ECO:0000313" key="7">
    <source>
        <dbReference type="Proteomes" id="UP000192257"/>
    </source>
</evidence>
<evidence type="ECO:0000256" key="4">
    <source>
        <dbReference type="ARBA" id="ARBA00022807"/>
    </source>
</evidence>
<dbReference type="PROSITE" id="PS50600">
    <property type="entry name" value="ULP_PROTEASE"/>
    <property type="match status" value="1"/>
</dbReference>
<dbReference type="GO" id="GO:0006508">
    <property type="term" value="P:proteolysis"/>
    <property type="evidence" value="ECO:0007669"/>
    <property type="project" value="UniProtKB-KW"/>
</dbReference>
<evidence type="ECO:0000313" key="6">
    <source>
        <dbReference type="EMBL" id="ORC91947.1"/>
    </source>
</evidence>
<dbReference type="GO" id="GO:0000338">
    <property type="term" value="P:protein deneddylation"/>
    <property type="evidence" value="ECO:0007669"/>
    <property type="project" value="TreeGrafter"/>
</dbReference>
<comment type="caution">
    <text evidence="6">The sequence shown here is derived from an EMBL/GenBank/DDBJ whole genome shotgun (WGS) entry which is preliminary data.</text>
</comment>
<feature type="domain" description="Ubiquitin-like protease family profile" evidence="5">
    <location>
        <begin position="1"/>
        <end position="115"/>
    </location>
</feature>
<dbReference type="GO" id="GO:0019784">
    <property type="term" value="F:deNEDDylase activity"/>
    <property type="evidence" value="ECO:0007669"/>
    <property type="project" value="InterPro"/>
</dbReference>
<evidence type="ECO:0000259" key="5">
    <source>
        <dbReference type="PROSITE" id="PS50600"/>
    </source>
</evidence>
<dbReference type="GeneID" id="39982135"/>
<dbReference type="PANTHER" id="PTHR46468">
    <property type="entry name" value="SENTRIN-SPECIFIC PROTEASE 8"/>
    <property type="match status" value="1"/>
</dbReference>
<dbReference type="AlphaFoldDB" id="A0A1X0P4T1"/>
<dbReference type="Pfam" id="PF02902">
    <property type="entry name" value="Peptidase_C48"/>
    <property type="match status" value="1"/>
</dbReference>
<dbReference type="PANTHER" id="PTHR46468:SF1">
    <property type="entry name" value="SENTRIN-SPECIFIC PROTEASE 8"/>
    <property type="match status" value="1"/>
</dbReference>